<reference evidence="2" key="1">
    <citation type="journal article" date="2023" name="Nat. Plants">
        <title>Single-cell RNA sequencing provides a high-resolution roadmap for understanding the multicellular compartmentation of specialized metabolism.</title>
        <authorList>
            <person name="Sun S."/>
            <person name="Shen X."/>
            <person name="Li Y."/>
            <person name="Li Y."/>
            <person name="Wang S."/>
            <person name="Li R."/>
            <person name="Zhang H."/>
            <person name="Shen G."/>
            <person name="Guo B."/>
            <person name="Wei J."/>
            <person name="Xu J."/>
            <person name="St-Pierre B."/>
            <person name="Chen S."/>
            <person name="Sun C."/>
        </authorList>
    </citation>
    <scope>NUCLEOTIDE SEQUENCE [LARGE SCALE GENOMIC DNA]</scope>
</reference>
<dbReference type="EMBL" id="CM044702">
    <property type="protein sequence ID" value="KAI5674895.1"/>
    <property type="molecule type" value="Genomic_DNA"/>
</dbReference>
<sequence length="151" mass="16784">MHHKVIYGALETTVTAPIDTPAVGKDIQAQVSKVVQASVIAVKAHTEQFMKNVIAKRLADPSTEAQTRECLNQCKENYSDANDDISRVMEDLSSGDYYKAMVDVEGISTFVDTCYDCLHEMVGDEPEFKKFDDWVKGVTGDCLEQLDKINS</sequence>
<protein>
    <submittedName>
        <fullName evidence="1">Uncharacterized protein</fullName>
    </submittedName>
</protein>
<gene>
    <name evidence="1" type="ORF">M9H77_05845</name>
</gene>
<evidence type="ECO:0000313" key="2">
    <source>
        <dbReference type="Proteomes" id="UP001060085"/>
    </source>
</evidence>
<keyword evidence="2" id="KW-1185">Reference proteome</keyword>
<organism evidence="1 2">
    <name type="scientific">Catharanthus roseus</name>
    <name type="common">Madagascar periwinkle</name>
    <name type="synonym">Vinca rosea</name>
    <dbReference type="NCBI Taxonomy" id="4058"/>
    <lineage>
        <taxon>Eukaryota</taxon>
        <taxon>Viridiplantae</taxon>
        <taxon>Streptophyta</taxon>
        <taxon>Embryophyta</taxon>
        <taxon>Tracheophyta</taxon>
        <taxon>Spermatophyta</taxon>
        <taxon>Magnoliopsida</taxon>
        <taxon>eudicotyledons</taxon>
        <taxon>Gunneridae</taxon>
        <taxon>Pentapetalae</taxon>
        <taxon>asterids</taxon>
        <taxon>lamiids</taxon>
        <taxon>Gentianales</taxon>
        <taxon>Apocynaceae</taxon>
        <taxon>Rauvolfioideae</taxon>
        <taxon>Vinceae</taxon>
        <taxon>Catharanthinae</taxon>
        <taxon>Catharanthus</taxon>
    </lineage>
</organism>
<dbReference type="Proteomes" id="UP001060085">
    <property type="component" value="Linkage Group LG02"/>
</dbReference>
<accession>A0ACC0BQI3</accession>
<comment type="caution">
    <text evidence="1">The sequence shown here is derived from an EMBL/GenBank/DDBJ whole genome shotgun (WGS) entry which is preliminary data.</text>
</comment>
<name>A0ACC0BQI3_CATRO</name>
<evidence type="ECO:0000313" key="1">
    <source>
        <dbReference type="EMBL" id="KAI5674895.1"/>
    </source>
</evidence>
<proteinExistence type="predicted"/>